<feature type="binding site" evidence="11">
    <location>
        <begin position="10"/>
        <end position="15"/>
    </location>
    <ligand>
        <name>substrate</name>
    </ligand>
</feature>
<feature type="region of interest" description="Interaction with substrate tRNA" evidence="11">
    <location>
        <begin position="33"/>
        <end position="36"/>
    </location>
</feature>
<dbReference type="PANTHER" id="PTHR11088">
    <property type="entry name" value="TRNA DIMETHYLALLYLTRANSFERASE"/>
    <property type="match status" value="1"/>
</dbReference>
<accession>A0A347TH39</accession>
<keyword evidence="5 11" id="KW-0808">Transferase</keyword>
<evidence type="ECO:0000256" key="13">
    <source>
        <dbReference type="RuleBase" id="RU003784"/>
    </source>
</evidence>
<evidence type="ECO:0000256" key="9">
    <source>
        <dbReference type="ARBA" id="ARBA00022842"/>
    </source>
</evidence>
<evidence type="ECO:0000256" key="3">
    <source>
        <dbReference type="ARBA" id="ARBA00005842"/>
    </source>
</evidence>
<evidence type="ECO:0000256" key="4">
    <source>
        <dbReference type="ARBA" id="ARBA00011245"/>
    </source>
</evidence>
<dbReference type="Proteomes" id="UP000224740">
    <property type="component" value="Unassembled WGS sequence"/>
</dbReference>
<dbReference type="Gene3D" id="1.10.20.140">
    <property type="match status" value="1"/>
</dbReference>
<comment type="subunit">
    <text evidence="4 11">Monomer.</text>
</comment>
<evidence type="ECO:0000256" key="12">
    <source>
        <dbReference type="RuleBase" id="RU003783"/>
    </source>
</evidence>
<comment type="similarity">
    <text evidence="3 11 14">Belongs to the IPP transferase family.</text>
</comment>
<dbReference type="InterPro" id="IPR018022">
    <property type="entry name" value="IPT"/>
</dbReference>
<evidence type="ECO:0000256" key="10">
    <source>
        <dbReference type="ARBA" id="ARBA00049563"/>
    </source>
</evidence>
<dbReference type="PANTHER" id="PTHR11088:SF60">
    <property type="entry name" value="TRNA DIMETHYLALLYLTRANSFERASE"/>
    <property type="match status" value="1"/>
</dbReference>
<dbReference type="EMBL" id="NXAO01000041">
    <property type="protein sequence ID" value="PHO14962.1"/>
    <property type="molecule type" value="Genomic_DNA"/>
</dbReference>
<evidence type="ECO:0000256" key="6">
    <source>
        <dbReference type="ARBA" id="ARBA00022694"/>
    </source>
</evidence>
<keyword evidence="17" id="KW-1185">Reference proteome</keyword>
<dbReference type="Gene3D" id="1.10.287.890">
    <property type="entry name" value="Crystal structure of tRNA isopentenylpyrophosphate transferase (bh2366) domain"/>
    <property type="match status" value="1"/>
</dbReference>
<dbReference type="Proteomes" id="UP000264693">
    <property type="component" value="Chromosome"/>
</dbReference>
<keyword evidence="8 11" id="KW-0067">ATP-binding</keyword>
<keyword evidence="6 11" id="KW-0819">tRNA processing</keyword>
<dbReference type="Gene3D" id="3.40.50.300">
    <property type="entry name" value="P-loop containing nucleotide triphosphate hydrolases"/>
    <property type="match status" value="1"/>
</dbReference>
<evidence type="ECO:0000256" key="14">
    <source>
        <dbReference type="RuleBase" id="RU003785"/>
    </source>
</evidence>
<evidence type="ECO:0000256" key="7">
    <source>
        <dbReference type="ARBA" id="ARBA00022741"/>
    </source>
</evidence>
<evidence type="ECO:0000256" key="8">
    <source>
        <dbReference type="ARBA" id="ARBA00022840"/>
    </source>
</evidence>
<evidence type="ECO:0000256" key="1">
    <source>
        <dbReference type="ARBA" id="ARBA00001946"/>
    </source>
</evidence>
<sequence length="292" mass="33414">MKQIAIIGSTASGKTSLALDIAKKTDSIILSLDSLSVYKQIDIASAKPTVQERGDIIHFGIDEVYANETFDVIQFIDCYQRAKKFAQNNKKNLIIVGGTGFYLKALVEGISTGIDTKNKLDIPKEEAYDILYNLDKEYMEKIAPNDTYRIEKAYSIYTQSGMTPTQFFKKNKKIPIIENLQIFEIVWQRDDLRKRIALRTKQMLEDGLIDEVIFLEKTYTREPNCMSAIGIIETLEYLDGKLTKKELEEKILTNTAKLAKRQNTFNKSQFVENKSSNIIENLNSEILKFFSL</sequence>
<evidence type="ECO:0000313" key="18">
    <source>
        <dbReference type="Proteomes" id="UP000264693"/>
    </source>
</evidence>
<gene>
    <name evidence="11 15" type="primary">miaA</name>
    <name evidence="15" type="ORF">AMRN_0117</name>
    <name evidence="16" type="ORF">CPH92_08895</name>
</gene>
<reference evidence="16" key="2">
    <citation type="submission" date="2017-09" db="EMBL/GenBank/DDBJ databases">
        <authorList>
            <person name="Perez-Cataluna A."/>
            <person name="Figueras M.J."/>
            <person name="Salas-Masso N."/>
        </authorList>
    </citation>
    <scope>NUCLEOTIDE SEQUENCE</scope>
    <source>
        <strain evidence="16">CECT 7727</strain>
    </source>
</reference>
<dbReference type="NCBIfam" id="TIGR00174">
    <property type="entry name" value="miaA"/>
    <property type="match status" value="1"/>
</dbReference>
<dbReference type="KEGG" id="amar:AMRN_0117"/>
<dbReference type="GO" id="GO:0006400">
    <property type="term" value="P:tRNA modification"/>
    <property type="evidence" value="ECO:0007669"/>
    <property type="project" value="TreeGrafter"/>
</dbReference>
<name>A0A347TH39_9BACT</name>
<proteinExistence type="inferred from homology"/>
<dbReference type="EC" id="2.5.1.75" evidence="11"/>
<evidence type="ECO:0000313" key="16">
    <source>
        <dbReference type="EMBL" id="PHO14962.1"/>
    </source>
</evidence>
<reference evidence="17" key="1">
    <citation type="submission" date="2017-09" db="EMBL/GenBank/DDBJ databases">
        <title>Arcobacter canalis sp. nov., a new species isolated from a water canal contaminated with urban sewage.</title>
        <authorList>
            <person name="Perez-Cataluna A."/>
            <person name="Salas-Masso N."/>
            <person name="Figueras M.J."/>
        </authorList>
    </citation>
    <scope>NUCLEOTIDE SEQUENCE [LARGE SCALE GENOMIC DNA]</scope>
    <source>
        <strain evidence="17">CECT 7727</strain>
    </source>
</reference>
<dbReference type="HAMAP" id="MF_00185">
    <property type="entry name" value="IPP_trans"/>
    <property type="match status" value="1"/>
</dbReference>
<reference evidence="15 18" key="3">
    <citation type="submission" date="2018-08" db="EMBL/GenBank/DDBJ databases">
        <title>Complete genome of the Arcobacter marinus type strain JCM 15502.</title>
        <authorList>
            <person name="Miller W.G."/>
            <person name="Yee E."/>
            <person name="Huynh S."/>
            <person name="Parker C.T."/>
        </authorList>
    </citation>
    <scope>NUCLEOTIDE SEQUENCE [LARGE SCALE GENOMIC DNA]</scope>
    <source>
        <strain evidence="15 18">JCM 15502</strain>
    </source>
</reference>
<keyword evidence="9 11" id="KW-0460">Magnesium</keyword>
<evidence type="ECO:0000313" key="15">
    <source>
        <dbReference type="EMBL" id="AXX85917.1"/>
    </source>
</evidence>
<evidence type="ECO:0000256" key="5">
    <source>
        <dbReference type="ARBA" id="ARBA00022679"/>
    </source>
</evidence>
<dbReference type="GO" id="GO:0052381">
    <property type="term" value="F:tRNA dimethylallyltransferase activity"/>
    <property type="evidence" value="ECO:0007669"/>
    <property type="project" value="UniProtKB-UniRule"/>
</dbReference>
<feature type="binding site" evidence="11">
    <location>
        <begin position="8"/>
        <end position="15"/>
    </location>
    <ligand>
        <name>ATP</name>
        <dbReference type="ChEBI" id="CHEBI:30616"/>
    </ligand>
</feature>
<comment type="cofactor">
    <cofactor evidence="1 11">
        <name>Mg(2+)</name>
        <dbReference type="ChEBI" id="CHEBI:18420"/>
    </cofactor>
</comment>
<evidence type="ECO:0000256" key="11">
    <source>
        <dbReference type="HAMAP-Rule" id="MF_00185"/>
    </source>
</evidence>
<dbReference type="AlphaFoldDB" id="A0A347TH39"/>
<evidence type="ECO:0000313" key="17">
    <source>
        <dbReference type="Proteomes" id="UP000224740"/>
    </source>
</evidence>
<feature type="site" description="Interaction with substrate tRNA" evidence="11">
    <location>
        <position position="99"/>
    </location>
</feature>
<comment type="function">
    <text evidence="2 11 13">Catalyzes the transfer of a dimethylallyl group onto the adenine at position 37 in tRNAs that read codons beginning with uridine, leading to the formation of N6-(dimethylallyl)adenosine (i(6)A).</text>
</comment>
<dbReference type="SUPFAM" id="SSF52540">
    <property type="entry name" value="P-loop containing nucleoside triphosphate hydrolases"/>
    <property type="match status" value="1"/>
</dbReference>
<dbReference type="GO" id="GO:0005524">
    <property type="term" value="F:ATP binding"/>
    <property type="evidence" value="ECO:0007669"/>
    <property type="project" value="UniProtKB-UniRule"/>
</dbReference>
<dbReference type="Pfam" id="PF01715">
    <property type="entry name" value="IPPT"/>
    <property type="match status" value="1"/>
</dbReference>
<keyword evidence="7 11" id="KW-0547">Nucleotide-binding</keyword>
<dbReference type="RefSeq" id="WP_099311379.1">
    <property type="nucleotide sequence ID" value="NZ_CP032101.1"/>
</dbReference>
<dbReference type="InterPro" id="IPR039657">
    <property type="entry name" value="Dimethylallyltransferase"/>
</dbReference>
<comment type="caution">
    <text evidence="11">Lacks conserved residue(s) required for the propagation of feature annotation.</text>
</comment>
<dbReference type="InterPro" id="IPR027417">
    <property type="entry name" value="P-loop_NTPase"/>
</dbReference>
<evidence type="ECO:0000256" key="2">
    <source>
        <dbReference type="ARBA" id="ARBA00003213"/>
    </source>
</evidence>
<protein>
    <recommendedName>
        <fullName evidence="11">tRNA dimethylallyltransferase</fullName>
        <ecNumber evidence="11">2.5.1.75</ecNumber>
    </recommendedName>
    <alternativeName>
        <fullName evidence="11">Dimethylallyl diphosphate:tRNA dimethylallyltransferase</fullName>
        <shortName evidence="11">DMAPP:tRNA dimethylallyltransferase</shortName>
        <shortName evidence="11">DMATase</shortName>
    </alternativeName>
    <alternativeName>
        <fullName evidence="11">Isopentenyl-diphosphate:tRNA isopentenyltransferase</fullName>
        <shortName evidence="11">IPP transferase</shortName>
        <shortName evidence="11">IPPT</shortName>
        <shortName evidence="11">IPTase</shortName>
    </alternativeName>
</protein>
<comment type="catalytic activity">
    <reaction evidence="10 11 12">
        <text>adenosine(37) in tRNA + dimethylallyl diphosphate = N(6)-dimethylallyladenosine(37) in tRNA + diphosphate</text>
        <dbReference type="Rhea" id="RHEA:26482"/>
        <dbReference type="Rhea" id="RHEA-COMP:10162"/>
        <dbReference type="Rhea" id="RHEA-COMP:10375"/>
        <dbReference type="ChEBI" id="CHEBI:33019"/>
        <dbReference type="ChEBI" id="CHEBI:57623"/>
        <dbReference type="ChEBI" id="CHEBI:74411"/>
        <dbReference type="ChEBI" id="CHEBI:74415"/>
        <dbReference type="EC" id="2.5.1.75"/>
    </reaction>
</comment>
<organism evidence="15 18">
    <name type="scientific">Malaciobacter marinus</name>
    <dbReference type="NCBI Taxonomy" id="505249"/>
    <lineage>
        <taxon>Bacteria</taxon>
        <taxon>Pseudomonadati</taxon>
        <taxon>Campylobacterota</taxon>
        <taxon>Epsilonproteobacteria</taxon>
        <taxon>Campylobacterales</taxon>
        <taxon>Arcobacteraceae</taxon>
        <taxon>Malaciobacter</taxon>
    </lineage>
</organism>
<dbReference type="EMBL" id="CP032101">
    <property type="protein sequence ID" value="AXX85917.1"/>
    <property type="molecule type" value="Genomic_DNA"/>
</dbReference>